<gene>
    <name evidence="3" type="ORF">B0T16DRAFT_409265</name>
</gene>
<feature type="region of interest" description="Disordered" evidence="1">
    <location>
        <begin position="116"/>
        <end position="168"/>
    </location>
</feature>
<dbReference type="Proteomes" id="UP001174936">
    <property type="component" value="Unassembled WGS sequence"/>
</dbReference>
<accession>A0AA40CRW6</accession>
<protein>
    <recommendedName>
        <fullName evidence="2">N-acetyltransferase domain-containing protein</fullName>
    </recommendedName>
</protein>
<dbReference type="InterPro" id="IPR052523">
    <property type="entry name" value="Trichothecene_AcTrans"/>
</dbReference>
<evidence type="ECO:0000256" key="1">
    <source>
        <dbReference type="SAM" id="MobiDB-lite"/>
    </source>
</evidence>
<dbReference type="GO" id="GO:0016747">
    <property type="term" value="F:acyltransferase activity, transferring groups other than amino-acyl groups"/>
    <property type="evidence" value="ECO:0007669"/>
    <property type="project" value="InterPro"/>
</dbReference>
<name>A0AA40CRW6_9PEZI</name>
<sequence length="285" mass="31664">MPKPLPAGLKTRQALPSDTPSIASLLACNPDDGSIYQYPRYLEYPSEWQKLHMGWLRSAVHDPTNLVREAVLPHPQNEEDIVVGFSSWLKRETHPDAGEATERGVKIQLCEFAKLGDAAPEPSEAEEESDSDAETDRGSDRSKALERNDAHTEATSRVRKRAPRSAAKSMPGYELSGLAVRRECQGCGIASLLVRWGLEKAAEEGLPVFTAGEERGIEFYERALGFQRLRDTQYWLDKDGKDISGDDVANGNEDWKMANGGISGSDMIWCPRGYEVEIRSHVYKG</sequence>
<dbReference type="AlphaFoldDB" id="A0AA40CRW6"/>
<dbReference type="EMBL" id="JAULSV010000003">
    <property type="protein sequence ID" value="KAK0649010.1"/>
    <property type="molecule type" value="Genomic_DNA"/>
</dbReference>
<feature type="domain" description="N-acetyltransferase" evidence="2">
    <location>
        <begin position="105"/>
        <end position="244"/>
    </location>
</feature>
<dbReference type="PANTHER" id="PTHR42791">
    <property type="entry name" value="GNAT FAMILY ACETYLTRANSFERASE"/>
    <property type="match status" value="1"/>
</dbReference>
<reference evidence="3" key="1">
    <citation type="submission" date="2023-06" db="EMBL/GenBank/DDBJ databases">
        <title>Genome-scale phylogeny and comparative genomics of the fungal order Sordariales.</title>
        <authorList>
            <consortium name="Lawrence Berkeley National Laboratory"/>
            <person name="Hensen N."/>
            <person name="Bonometti L."/>
            <person name="Westerberg I."/>
            <person name="Brannstrom I.O."/>
            <person name="Guillou S."/>
            <person name="Cros-Aarteil S."/>
            <person name="Calhoun S."/>
            <person name="Haridas S."/>
            <person name="Kuo A."/>
            <person name="Mondo S."/>
            <person name="Pangilinan J."/>
            <person name="Riley R."/>
            <person name="Labutti K."/>
            <person name="Andreopoulos B."/>
            <person name="Lipzen A."/>
            <person name="Chen C."/>
            <person name="Yanf M."/>
            <person name="Daum C."/>
            <person name="Ng V."/>
            <person name="Clum A."/>
            <person name="Steindorff A."/>
            <person name="Ohm R."/>
            <person name="Martin F."/>
            <person name="Silar P."/>
            <person name="Natvig D."/>
            <person name="Lalanne C."/>
            <person name="Gautier V."/>
            <person name="Ament-Velasquez S.L."/>
            <person name="Kruys A."/>
            <person name="Hutchinson M.I."/>
            <person name="Powell A.J."/>
            <person name="Barry K."/>
            <person name="Miller A.N."/>
            <person name="Grigoriev I.V."/>
            <person name="Debuchy R."/>
            <person name="Gladieux P."/>
            <person name="Thoren M.H."/>
            <person name="Johannesson H."/>
        </authorList>
    </citation>
    <scope>NUCLEOTIDE SEQUENCE</scope>
    <source>
        <strain evidence="3">SMH2532-1</strain>
    </source>
</reference>
<feature type="compositionally biased region" description="Acidic residues" evidence="1">
    <location>
        <begin position="123"/>
        <end position="133"/>
    </location>
</feature>
<evidence type="ECO:0000313" key="3">
    <source>
        <dbReference type="EMBL" id="KAK0649010.1"/>
    </source>
</evidence>
<evidence type="ECO:0000313" key="4">
    <source>
        <dbReference type="Proteomes" id="UP001174936"/>
    </source>
</evidence>
<dbReference type="PANTHER" id="PTHR42791:SF2">
    <property type="entry name" value="N-ACETYLTRANSFERASE DOMAIN-CONTAINING PROTEIN"/>
    <property type="match status" value="1"/>
</dbReference>
<dbReference type="Pfam" id="PF00583">
    <property type="entry name" value="Acetyltransf_1"/>
    <property type="match status" value="1"/>
</dbReference>
<keyword evidence="4" id="KW-1185">Reference proteome</keyword>
<proteinExistence type="predicted"/>
<feature type="compositionally biased region" description="Basic and acidic residues" evidence="1">
    <location>
        <begin position="134"/>
        <end position="156"/>
    </location>
</feature>
<dbReference type="CDD" id="cd04301">
    <property type="entry name" value="NAT_SF"/>
    <property type="match status" value="1"/>
</dbReference>
<dbReference type="InterPro" id="IPR016181">
    <property type="entry name" value="Acyl_CoA_acyltransferase"/>
</dbReference>
<dbReference type="InterPro" id="IPR000182">
    <property type="entry name" value="GNAT_dom"/>
</dbReference>
<dbReference type="PROSITE" id="PS51186">
    <property type="entry name" value="GNAT"/>
    <property type="match status" value="1"/>
</dbReference>
<evidence type="ECO:0000259" key="2">
    <source>
        <dbReference type="PROSITE" id="PS51186"/>
    </source>
</evidence>
<dbReference type="SUPFAM" id="SSF55729">
    <property type="entry name" value="Acyl-CoA N-acyltransferases (Nat)"/>
    <property type="match status" value="1"/>
</dbReference>
<comment type="caution">
    <text evidence="3">The sequence shown here is derived from an EMBL/GenBank/DDBJ whole genome shotgun (WGS) entry which is preliminary data.</text>
</comment>
<dbReference type="Gene3D" id="3.40.630.30">
    <property type="match status" value="1"/>
</dbReference>
<organism evidence="3 4">
    <name type="scientific">Cercophora newfieldiana</name>
    <dbReference type="NCBI Taxonomy" id="92897"/>
    <lineage>
        <taxon>Eukaryota</taxon>
        <taxon>Fungi</taxon>
        <taxon>Dikarya</taxon>
        <taxon>Ascomycota</taxon>
        <taxon>Pezizomycotina</taxon>
        <taxon>Sordariomycetes</taxon>
        <taxon>Sordariomycetidae</taxon>
        <taxon>Sordariales</taxon>
        <taxon>Lasiosphaeriaceae</taxon>
        <taxon>Cercophora</taxon>
    </lineage>
</organism>